<dbReference type="Proteomes" id="UP001151752">
    <property type="component" value="Chromosome 10"/>
</dbReference>
<keyword evidence="2" id="KW-1185">Reference proteome</keyword>
<evidence type="ECO:0000313" key="1">
    <source>
        <dbReference type="EMBL" id="KAJ6773271.1"/>
    </source>
</evidence>
<proteinExistence type="predicted"/>
<dbReference type="EMBL" id="JAPFFM010000002">
    <property type="protein sequence ID" value="KAJ6773271.1"/>
    <property type="molecule type" value="Genomic_DNA"/>
</dbReference>
<sequence>MGHEFNFSLVLHISATTFFGAGLSGPLSRCPDVKYNHPFQNPTRVVL</sequence>
<reference evidence="1" key="2">
    <citation type="journal article" date="2023" name="Int. J. Mol. Sci.">
        <title>De Novo Assembly and Annotation of 11 Diverse Shrub Willow (Salix) Genomes Reveals Novel Gene Organization in Sex-Linked Regions.</title>
        <authorList>
            <person name="Hyden B."/>
            <person name="Feng K."/>
            <person name="Yates T.B."/>
            <person name="Jawdy S."/>
            <person name="Cereghino C."/>
            <person name="Smart L.B."/>
            <person name="Muchero W."/>
        </authorList>
    </citation>
    <scope>NUCLEOTIDE SEQUENCE</scope>
    <source>
        <tissue evidence="1">Shoot tip</tissue>
    </source>
</reference>
<feature type="non-terminal residue" evidence="1">
    <location>
        <position position="47"/>
    </location>
</feature>
<name>A0A9Q0WVI9_9ROSI</name>
<comment type="caution">
    <text evidence="1">The sequence shown here is derived from an EMBL/GenBank/DDBJ whole genome shotgun (WGS) entry which is preliminary data.</text>
</comment>
<reference evidence="1" key="1">
    <citation type="submission" date="2022-11" db="EMBL/GenBank/DDBJ databases">
        <authorList>
            <person name="Hyden B.L."/>
            <person name="Feng K."/>
            <person name="Yates T."/>
            <person name="Jawdy S."/>
            <person name="Smart L.B."/>
            <person name="Muchero W."/>
        </authorList>
    </citation>
    <scope>NUCLEOTIDE SEQUENCE</scope>
    <source>
        <tissue evidence="1">Shoot tip</tissue>
    </source>
</reference>
<organism evidence="1 2">
    <name type="scientific">Salix koriyanagi</name>
    <dbReference type="NCBI Taxonomy" id="2511006"/>
    <lineage>
        <taxon>Eukaryota</taxon>
        <taxon>Viridiplantae</taxon>
        <taxon>Streptophyta</taxon>
        <taxon>Embryophyta</taxon>
        <taxon>Tracheophyta</taxon>
        <taxon>Spermatophyta</taxon>
        <taxon>Magnoliopsida</taxon>
        <taxon>eudicotyledons</taxon>
        <taxon>Gunneridae</taxon>
        <taxon>Pentapetalae</taxon>
        <taxon>rosids</taxon>
        <taxon>fabids</taxon>
        <taxon>Malpighiales</taxon>
        <taxon>Salicaceae</taxon>
        <taxon>Saliceae</taxon>
        <taxon>Salix</taxon>
    </lineage>
</organism>
<protein>
    <submittedName>
        <fullName evidence="1">Uncharacterized protein</fullName>
    </submittedName>
</protein>
<gene>
    <name evidence="1" type="ORF">OIU74_019300</name>
</gene>
<dbReference type="AlphaFoldDB" id="A0A9Q0WVI9"/>
<evidence type="ECO:0000313" key="2">
    <source>
        <dbReference type="Proteomes" id="UP001151752"/>
    </source>
</evidence>
<accession>A0A9Q0WVI9</accession>